<organism evidence="5 6">
    <name type="scientific">Hyphomonas polymorpha PS728</name>
    <dbReference type="NCBI Taxonomy" id="1280954"/>
    <lineage>
        <taxon>Bacteria</taxon>
        <taxon>Pseudomonadati</taxon>
        <taxon>Pseudomonadota</taxon>
        <taxon>Alphaproteobacteria</taxon>
        <taxon>Hyphomonadales</taxon>
        <taxon>Hyphomonadaceae</taxon>
        <taxon>Hyphomonas</taxon>
    </lineage>
</organism>
<dbReference type="InterPro" id="IPR036331">
    <property type="entry name" value="Chagasin-like_sf"/>
</dbReference>
<dbReference type="Pfam" id="PF09394">
    <property type="entry name" value="Inhibitor_I42"/>
    <property type="match status" value="1"/>
</dbReference>
<feature type="signal peptide" evidence="3">
    <location>
        <begin position="1"/>
        <end position="23"/>
    </location>
</feature>
<feature type="chain" id="PRO_5001615621" evidence="3">
    <location>
        <begin position="24"/>
        <end position="187"/>
    </location>
</feature>
<dbReference type="PATRIC" id="fig|1280954.3.peg.2001"/>
<protein>
    <submittedName>
        <fullName evidence="5">Putative lipoprotein</fullName>
    </submittedName>
</protein>
<dbReference type="Proteomes" id="UP000027100">
    <property type="component" value="Unassembled WGS sequence"/>
</dbReference>
<dbReference type="AlphaFoldDB" id="A0A062VDW5"/>
<proteinExistence type="predicted"/>
<comment type="caution">
    <text evidence="5">The sequence shown here is derived from an EMBL/GenBank/DDBJ whole genome shotgun (WGS) entry which is preliminary data.</text>
</comment>
<dbReference type="SUPFAM" id="SSF141066">
    <property type="entry name" value="ICP-like"/>
    <property type="match status" value="1"/>
</dbReference>
<gene>
    <name evidence="5" type="ORF">HPO_09875</name>
</gene>
<evidence type="ECO:0000256" key="3">
    <source>
        <dbReference type="SAM" id="SignalP"/>
    </source>
</evidence>
<keyword evidence="1" id="KW-0646">Protease inhibitor</keyword>
<dbReference type="eggNOG" id="COG5513">
    <property type="taxonomic scope" value="Bacteria"/>
</dbReference>
<name>A0A062VDW5_9PROT</name>
<feature type="domain" description="Proteinase inhibitor I42 chagasin" evidence="4">
    <location>
        <begin position="89"/>
        <end position="181"/>
    </location>
</feature>
<dbReference type="PROSITE" id="PS51257">
    <property type="entry name" value="PROKAR_LIPOPROTEIN"/>
    <property type="match status" value="1"/>
</dbReference>
<dbReference type="STRING" id="1280954.HPO_09875"/>
<accession>A0A062VDW5</accession>
<keyword evidence="6" id="KW-1185">Reference proteome</keyword>
<dbReference type="GO" id="GO:0004869">
    <property type="term" value="F:cysteine-type endopeptidase inhibitor activity"/>
    <property type="evidence" value="ECO:0007669"/>
    <property type="project" value="UniProtKB-KW"/>
</dbReference>
<keyword evidence="5" id="KW-0449">Lipoprotein</keyword>
<evidence type="ECO:0000259" key="4">
    <source>
        <dbReference type="Pfam" id="PF09394"/>
    </source>
</evidence>
<evidence type="ECO:0000313" key="6">
    <source>
        <dbReference type="Proteomes" id="UP000027100"/>
    </source>
</evidence>
<evidence type="ECO:0000256" key="2">
    <source>
        <dbReference type="ARBA" id="ARBA00022704"/>
    </source>
</evidence>
<dbReference type="OrthoDB" id="670336at2"/>
<keyword evidence="3" id="KW-0732">Signal</keyword>
<dbReference type="RefSeq" id="WP_084324259.1">
    <property type="nucleotide sequence ID" value="NZ_ARYM01000010.1"/>
</dbReference>
<dbReference type="EMBL" id="ARYM01000010">
    <property type="protein sequence ID" value="KCZ98512.1"/>
    <property type="molecule type" value="Genomic_DNA"/>
</dbReference>
<dbReference type="Gene3D" id="2.60.40.2020">
    <property type="match status" value="1"/>
</dbReference>
<keyword evidence="2" id="KW-0789">Thiol protease inhibitor</keyword>
<evidence type="ECO:0000256" key="1">
    <source>
        <dbReference type="ARBA" id="ARBA00022690"/>
    </source>
</evidence>
<reference evidence="5 6" key="1">
    <citation type="journal article" date="2014" name="Antonie Van Leeuwenhoek">
        <title>Hyphomonas beringensis sp. nov. and Hyphomonas chukchiensis sp. nov., isolated from surface seawater of the Bering Sea and Chukchi Sea.</title>
        <authorList>
            <person name="Li C."/>
            <person name="Lai Q."/>
            <person name="Li G."/>
            <person name="Dong C."/>
            <person name="Wang J."/>
            <person name="Liao Y."/>
            <person name="Shao Z."/>
        </authorList>
    </citation>
    <scope>NUCLEOTIDE SEQUENCE [LARGE SCALE GENOMIC DNA]</scope>
    <source>
        <strain evidence="5 6">PS728</strain>
    </source>
</reference>
<dbReference type="InterPro" id="IPR018990">
    <property type="entry name" value="Prot_inh_I42_chagasin"/>
</dbReference>
<evidence type="ECO:0000313" key="5">
    <source>
        <dbReference type="EMBL" id="KCZ98512.1"/>
    </source>
</evidence>
<dbReference type="PANTHER" id="PTHR36530:SF1">
    <property type="entry name" value="AMOEBIASIN-1"/>
    <property type="match status" value="1"/>
</dbReference>
<sequence>MRYPIGMMLAGAVALGVAACAPAETPVDTGSVEPPAVDVEGEMAAAGDEMMGEMPDEAAQTAAAEAAQAEAEAGVVYVGEDKKGGEISVPAGQILRIELESVPTAGYVWQIAEKPDFLELTGENTRATNPALQSQPGFTGGNHYMSFDLKASAPGTGVVKLTEGRPWESDEPASDTFEVTVTVTAAE</sequence>
<dbReference type="InterPro" id="IPR052781">
    <property type="entry name" value="Cys_protease_inhibitor_I42"/>
</dbReference>
<dbReference type="PANTHER" id="PTHR36530">
    <property type="entry name" value="INHIBITOR OF CYSTEINE PEPTIDASE"/>
    <property type="match status" value="1"/>
</dbReference>